<reference evidence="2 3" key="1">
    <citation type="journal article" date="2014" name="PLoS Genet.">
        <title>Analysis of the Phlebiopsis gigantea genome, transcriptome and secretome provides insight into its pioneer colonization strategies of wood.</title>
        <authorList>
            <person name="Hori C."/>
            <person name="Ishida T."/>
            <person name="Igarashi K."/>
            <person name="Samejima M."/>
            <person name="Suzuki H."/>
            <person name="Master E."/>
            <person name="Ferreira P."/>
            <person name="Ruiz-Duenas F.J."/>
            <person name="Held B."/>
            <person name="Canessa P."/>
            <person name="Larrondo L.F."/>
            <person name="Schmoll M."/>
            <person name="Druzhinina I.S."/>
            <person name="Kubicek C.P."/>
            <person name="Gaskell J.A."/>
            <person name="Kersten P."/>
            <person name="St John F."/>
            <person name="Glasner J."/>
            <person name="Sabat G."/>
            <person name="Splinter BonDurant S."/>
            <person name="Syed K."/>
            <person name="Yadav J."/>
            <person name="Mgbeahuruike A.C."/>
            <person name="Kovalchuk A."/>
            <person name="Asiegbu F.O."/>
            <person name="Lackner G."/>
            <person name="Hoffmeister D."/>
            <person name="Rencoret J."/>
            <person name="Gutierrez A."/>
            <person name="Sun H."/>
            <person name="Lindquist E."/>
            <person name="Barry K."/>
            <person name="Riley R."/>
            <person name="Grigoriev I.V."/>
            <person name="Henrissat B."/>
            <person name="Kues U."/>
            <person name="Berka R.M."/>
            <person name="Martinez A.T."/>
            <person name="Covert S.F."/>
            <person name="Blanchette R.A."/>
            <person name="Cullen D."/>
        </authorList>
    </citation>
    <scope>NUCLEOTIDE SEQUENCE [LARGE SCALE GENOMIC DNA]</scope>
    <source>
        <strain evidence="2 3">11061_1 CR5-6</strain>
    </source>
</reference>
<dbReference type="HOGENOM" id="CLU_628557_0_0_1"/>
<protein>
    <submittedName>
        <fullName evidence="2">Uncharacterized protein</fullName>
    </submittedName>
</protein>
<dbReference type="AlphaFoldDB" id="A0A0C3PKK2"/>
<dbReference type="EMBL" id="KN840509">
    <property type="protein sequence ID" value="KIP06843.1"/>
    <property type="molecule type" value="Genomic_DNA"/>
</dbReference>
<proteinExistence type="predicted"/>
<dbReference type="STRING" id="745531.A0A0C3PKK2"/>
<name>A0A0C3PKK2_PHLG1</name>
<dbReference type="OrthoDB" id="2989516at2759"/>
<feature type="compositionally biased region" description="Polar residues" evidence="1">
    <location>
        <begin position="180"/>
        <end position="196"/>
    </location>
</feature>
<accession>A0A0C3PKK2</accession>
<keyword evidence="3" id="KW-1185">Reference proteome</keyword>
<feature type="compositionally biased region" description="Basic and acidic residues" evidence="1">
    <location>
        <begin position="110"/>
        <end position="125"/>
    </location>
</feature>
<organism evidence="2 3">
    <name type="scientific">Phlebiopsis gigantea (strain 11061_1 CR5-6)</name>
    <name type="common">White-rot fungus</name>
    <name type="synonym">Peniophora gigantea</name>
    <dbReference type="NCBI Taxonomy" id="745531"/>
    <lineage>
        <taxon>Eukaryota</taxon>
        <taxon>Fungi</taxon>
        <taxon>Dikarya</taxon>
        <taxon>Basidiomycota</taxon>
        <taxon>Agaricomycotina</taxon>
        <taxon>Agaricomycetes</taxon>
        <taxon>Polyporales</taxon>
        <taxon>Phanerochaetaceae</taxon>
        <taxon>Phlebiopsis</taxon>
    </lineage>
</organism>
<feature type="region of interest" description="Disordered" evidence="1">
    <location>
        <begin position="32"/>
        <end position="287"/>
    </location>
</feature>
<sequence>MTGIEGVEGRDYEISVSGYRNYVHEMERMLDEEADSVRSLPRREPLRRAETRTSSVQNSEAGLGGSSRPRGLRAYASRDDLRPPAARNEAAGVVQDSVLEDGPSRTISMWRERVAQSQSSDERPPAARGPGPLHRRQPSSDALHAPPSRSTERSSGCESKSKSKSKGSSGDYERTEYIISYQQPGRNGPVTQQVYTASEVGLTSPRSRRRGSSGSKQHASPRRSAAKAYEHTESVMTYLHTPPHSQNSSRSSPKSLVAPPPKPPPSPPHNGASVPVPVHDTGGPPRVAASSPIDLILGSCEPSLLHIGPALSDLGICKMEHLRAVKRLTEETRDRELREPALKKGVTVMEWAILLDKILTL</sequence>
<evidence type="ECO:0000256" key="1">
    <source>
        <dbReference type="SAM" id="MobiDB-lite"/>
    </source>
</evidence>
<feature type="compositionally biased region" description="Basic and acidic residues" evidence="1">
    <location>
        <begin position="41"/>
        <end position="51"/>
    </location>
</feature>
<evidence type="ECO:0000313" key="2">
    <source>
        <dbReference type="EMBL" id="KIP06843.1"/>
    </source>
</evidence>
<dbReference type="Proteomes" id="UP000053257">
    <property type="component" value="Unassembled WGS sequence"/>
</dbReference>
<feature type="compositionally biased region" description="Pro residues" evidence="1">
    <location>
        <begin position="258"/>
        <end position="268"/>
    </location>
</feature>
<evidence type="ECO:0000313" key="3">
    <source>
        <dbReference type="Proteomes" id="UP000053257"/>
    </source>
</evidence>
<gene>
    <name evidence="2" type="ORF">PHLGIDRAFT_444326</name>
</gene>